<dbReference type="Gene3D" id="3.40.710.10">
    <property type="entry name" value="DD-peptidase/beta-lactamase superfamily"/>
    <property type="match status" value="2"/>
</dbReference>
<evidence type="ECO:0000256" key="17">
    <source>
        <dbReference type="ARBA" id="ARBA00022984"/>
    </source>
</evidence>
<evidence type="ECO:0000259" key="30">
    <source>
        <dbReference type="Pfam" id="PF17092"/>
    </source>
</evidence>
<evidence type="ECO:0000256" key="25">
    <source>
        <dbReference type="ARBA" id="ARBA00049902"/>
    </source>
</evidence>
<comment type="pathway">
    <text evidence="2">Cell wall biogenesis; peptidoglycan biosynthesis.</text>
</comment>
<evidence type="ECO:0000256" key="23">
    <source>
        <dbReference type="ARBA" id="ARBA00034000"/>
    </source>
</evidence>
<keyword evidence="20" id="KW-0046">Antibiotic resistance</keyword>
<comment type="pathway">
    <text evidence="26">Glycan biosynthesis.</text>
</comment>
<keyword evidence="10" id="KW-0645">Protease</keyword>
<sequence length="826" mass="90101">MIRLLGYFFGIGMAAFLLVAAAVVIYIGNLADELPDYEVLARYEPPVTTRMYSVDGQLMGEFARQRRLFLPIQAVPDRVKAAFLSAEDKNFYNHVGVDFLALARAMATNVEIVVGGSNRRLVGGSTITQQVAKNFLLTSDRTVDRKVKEALLAFRIEQAYSKDRILELYLNEIFFGAGSYGIAGAALTYFGKAVNELDLHEAAYLAALPKAPSNYHPFDDTEAALARRNWIIDRMVENGYVTTEAGEIAKDEPLDVNFRRSGDFVFASEYFTEEVRQQIIERYGNDALYEGGLSVRTTLDPVMQDQARTALQEGLIDFDRDWGWRGAIGQIDISGDWGPALGEFDLLRDVPEWTLAVVLATGEEGIRIGLRPDRKLGGGVVATRAQGLIPAGSFDWAFRLRDDGERRSADGIGDVVAPGDVIYVSAVQGEDAAEGTYALQQVPEVSGALVAMDPVTGRVLAMAGGFSFHDSQFNRATQAYRQPGSSFKPFVYAAALDNGYTPASVIMDAPISIVSGGEVWEPKNYDGSVSGPSTLRLGIERSRNLMTVRLAQDMGMQLVSEYAEQFGVYDDLSPVLAMSLGAGETTVLRMVTAYAVLANGGRQIQPSMIDRIQDRYGKTVYRQDSRQCDACDAGQWLGQDEPQLVDTRDIVLDPMTAYQMTSMMEGVVQRGTATSLRDLGRPIAGKTGTTNDYKDAWFIGYTPNLVTGVYIGFDKPTPMGRGATGGQLAAPVFKQFMVSVLEDRPMTDFSIPDGMTQIQIDRKTGMRASEGGDIIVEAFKPGTGPADSYFVIGADQVAIQAQQAERQRQISPNAQQAVQSGSGGLF</sequence>
<feature type="transmembrane region" description="Helical" evidence="27">
    <location>
        <begin position="7"/>
        <end position="28"/>
    </location>
</feature>
<dbReference type="Pfam" id="PF00912">
    <property type="entry name" value="Transgly"/>
    <property type="match status" value="1"/>
</dbReference>
<evidence type="ECO:0000256" key="5">
    <source>
        <dbReference type="ARBA" id="ARBA00012448"/>
    </source>
</evidence>
<keyword evidence="11" id="KW-0328">Glycosyltransferase</keyword>
<dbReference type="GO" id="GO:0009252">
    <property type="term" value="P:peptidoglycan biosynthetic process"/>
    <property type="evidence" value="ECO:0007669"/>
    <property type="project" value="UniProtKB-UniPathway"/>
</dbReference>
<keyword evidence="19 27" id="KW-0472">Membrane</keyword>
<evidence type="ECO:0000256" key="21">
    <source>
        <dbReference type="ARBA" id="ARBA00023268"/>
    </source>
</evidence>
<evidence type="ECO:0000256" key="14">
    <source>
        <dbReference type="ARBA" id="ARBA00022801"/>
    </source>
</evidence>
<dbReference type="Gene3D" id="1.10.3810.10">
    <property type="entry name" value="Biosynthetic peptidoglycan transglycosylase-like"/>
    <property type="match status" value="1"/>
</dbReference>
<evidence type="ECO:0000313" key="31">
    <source>
        <dbReference type="EMBL" id="RKF08267.1"/>
    </source>
</evidence>
<evidence type="ECO:0000256" key="20">
    <source>
        <dbReference type="ARBA" id="ARBA00023251"/>
    </source>
</evidence>
<dbReference type="EMBL" id="QFWV02000002">
    <property type="protein sequence ID" value="RKF08267.1"/>
    <property type="molecule type" value="Genomic_DNA"/>
</dbReference>
<evidence type="ECO:0000256" key="9">
    <source>
        <dbReference type="ARBA" id="ARBA00022645"/>
    </source>
</evidence>
<dbReference type="RefSeq" id="WP_109769170.1">
    <property type="nucleotide sequence ID" value="NZ_CP159474.1"/>
</dbReference>
<evidence type="ECO:0000256" key="12">
    <source>
        <dbReference type="ARBA" id="ARBA00022679"/>
    </source>
</evidence>
<keyword evidence="16" id="KW-0735">Signal-anchor</keyword>
<dbReference type="PANTHER" id="PTHR32282:SF27">
    <property type="entry name" value="PENICILLIN-BINDING PROTEIN 1A"/>
    <property type="match status" value="1"/>
</dbReference>
<dbReference type="SUPFAM" id="SSF56601">
    <property type="entry name" value="beta-lactamase/transpeptidase-like"/>
    <property type="match status" value="1"/>
</dbReference>
<dbReference type="Proteomes" id="UP000246132">
    <property type="component" value="Unassembled WGS sequence"/>
</dbReference>
<keyword evidence="15" id="KW-0133">Cell shape</keyword>
<dbReference type="GO" id="GO:0005886">
    <property type="term" value="C:plasma membrane"/>
    <property type="evidence" value="ECO:0007669"/>
    <property type="project" value="UniProtKB-SubCell"/>
</dbReference>
<evidence type="ECO:0000256" key="24">
    <source>
        <dbReference type="ARBA" id="ARBA00044770"/>
    </source>
</evidence>
<gene>
    <name evidence="31" type="ORF">DEM25_002970</name>
</gene>
<evidence type="ECO:0000259" key="29">
    <source>
        <dbReference type="Pfam" id="PF00912"/>
    </source>
</evidence>
<reference evidence="31 32" key="1">
    <citation type="journal article" date="2018" name="Int. J. Syst. Bacteriol.">
        <title>Oceaniradius stylonemae gen. nov., sp. nov., isolated from a red alga, Stylonema cornu-cervi.</title>
        <authorList>
            <person name="Jeong S."/>
        </authorList>
    </citation>
    <scope>NUCLEOTIDE SEQUENCE [LARGE SCALE GENOMIC DNA]</scope>
    <source>
        <strain evidence="31 32">StC1</strain>
    </source>
</reference>
<keyword evidence="14" id="KW-0378">Hydrolase</keyword>
<keyword evidence="13 27" id="KW-0812">Transmembrane</keyword>
<keyword evidence="8" id="KW-0997">Cell inner membrane</keyword>
<comment type="catalytic activity">
    <reaction evidence="25">
        <text>[GlcNAc-(1-&gt;4)-Mur2Ac(oyl-L-Ala-gamma-D-Glu-L-Lys-D-Ala-D-Ala)](n)-di-trans,octa-cis-undecaprenyl diphosphate + beta-D-GlcNAc-(1-&gt;4)-Mur2Ac(oyl-L-Ala-gamma-D-Glu-L-Lys-D-Ala-D-Ala)-di-trans,octa-cis-undecaprenyl diphosphate = [GlcNAc-(1-&gt;4)-Mur2Ac(oyl-L-Ala-gamma-D-Glu-L-Lys-D-Ala-D-Ala)](n+1)-di-trans,octa-cis-undecaprenyl diphosphate + di-trans,octa-cis-undecaprenyl diphosphate + H(+)</text>
        <dbReference type="Rhea" id="RHEA:23708"/>
        <dbReference type="Rhea" id="RHEA-COMP:9602"/>
        <dbReference type="Rhea" id="RHEA-COMP:9603"/>
        <dbReference type="ChEBI" id="CHEBI:15378"/>
        <dbReference type="ChEBI" id="CHEBI:58405"/>
        <dbReference type="ChEBI" id="CHEBI:60033"/>
        <dbReference type="ChEBI" id="CHEBI:78435"/>
        <dbReference type="EC" id="2.4.99.28"/>
    </reaction>
</comment>
<dbReference type="GO" id="GO:0046677">
    <property type="term" value="P:response to antibiotic"/>
    <property type="evidence" value="ECO:0007669"/>
    <property type="project" value="UniProtKB-KW"/>
</dbReference>
<dbReference type="InterPro" id="IPR031376">
    <property type="entry name" value="PCB_OB"/>
</dbReference>
<dbReference type="FunFam" id="3.40.710.10:FF:000041">
    <property type="entry name" value="Penicillin-binding protein 1A"/>
    <property type="match status" value="1"/>
</dbReference>
<dbReference type="InterPro" id="IPR001264">
    <property type="entry name" value="Glyco_trans_51"/>
</dbReference>
<evidence type="ECO:0000256" key="2">
    <source>
        <dbReference type="ARBA" id="ARBA00004752"/>
    </source>
</evidence>
<keyword evidence="7" id="KW-1003">Cell membrane</keyword>
<feature type="domain" description="Penicillin-binding protein OB-like" evidence="30">
    <location>
        <begin position="324"/>
        <end position="445"/>
    </location>
</feature>
<keyword evidence="21" id="KW-0511">Multifunctional enzyme</keyword>
<keyword evidence="22" id="KW-0961">Cell wall biogenesis/degradation</keyword>
<evidence type="ECO:0000256" key="16">
    <source>
        <dbReference type="ARBA" id="ARBA00022968"/>
    </source>
</evidence>
<keyword evidence="17" id="KW-0573">Peptidoglycan synthesis</keyword>
<keyword evidence="32" id="KW-1185">Reference proteome</keyword>
<keyword evidence="9" id="KW-0121">Carboxypeptidase</keyword>
<keyword evidence="18 27" id="KW-1133">Transmembrane helix</keyword>
<comment type="catalytic activity">
    <reaction evidence="23">
        <text>Preferential cleavage: (Ac)2-L-Lys-D-Ala-|-D-Ala. Also transpeptidation of peptidyl-alanyl moieties that are N-acyl substituents of D-alanine.</text>
        <dbReference type="EC" id="3.4.16.4"/>
    </reaction>
</comment>
<evidence type="ECO:0000256" key="13">
    <source>
        <dbReference type="ARBA" id="ARBA00022692"/>
    </source>
</evidence>
<comment type="similarity">
    <text evidence="4">In the N-terminal section; belongs to the glycosyltransferase 51 family.</text>
</comment>
<dbReference type="GO" id="GO:0009002">
    <property type="term" value="F:serine-type D-Ala-D-Ala carboxypeptidase activity"/>
    <property type="evidence" value="ECO:0007669"/>
    <property type="project" value="UniProtKB-EC"/>
</dbReference>
<dbReference type="InterPro" id="IPR023346">
    <property type="entry name" value="Lysozyme-like_dom_sf"/>
</dbReference>
<evidence type="ECO:0000256" key="6">
    <source>
        <dbReference type="ARBA" id="ARBA00018638"/>
    </source>
</evidence>
<evidence type="ECO:0000256" key="7">
    <source>
        <dbReference type="ARBA" id="ARBA00022475"/>
    </source>
</evidence>
<evidence type="ECO:0000256" key="26">
    <source>
        <dbReference type="ARBA" id="ARBA00060592"/>
    </source>
</evidence>
<dbReference type="GO" id="GO:0071555">
    <property type="term" value="P:cell wall organization"/>
    <property type="evidence" value="ECO:0007669"/>
    <property type="project" value="UniProtKB-KW"/>
</dbReference>
<accession>A0A3A8AD70</accession>
<dbReference type="EC" id="2.4.99.28" evidence="24"/>
<dbReference type="FunFam" id="1.10.3810.10:FF:000003">
    <property type="entry name" value="Penicillin-binding protein 1a"/>
    <property type="match status" value="1"/>
</dbReference>
<dbReference type="PANTHER" id="PTHR32282">
    <property type="entry name" value="BINDING PROTEIN TRANSPEPTIDASE, PUTATIVE-RELATED"/>
    <property type="match status" value="1"/>
</dbReference>
<evidence type="ECO:0000256" key="10">
    <source>
        <dbReference type="ARBA" id="ARBA00022670"/>
    </source>
</evidence>
<evidence type="ECO:0000256" key="4">
    <source>
        <dbReference type="ARBA" id="ARBA00007739"/>
    </source>
</evidence>
<keyword evidence="12" id="KW-0808">Transferase</keyword>
<evidence type="ECO:0000313" key="32">
    <source>
        <dbReference type="Proteomes" id="UP000246132"/>
    </source>
</evidence>
<dbReference type="GO" id="GO:0006508">
    <property type="term" value="P:proteolysis"/>
    <property type="evidence" value="ECO:0007669"/>
    <property type="project" value="UniProtKB-KW"/>
</dbReference>
<evidence type="ECO:0000256" key="22">
    <source>
        <dbReference type="ARBA" id="ARBA00023316"/>
    </source>
</evidence>
<dbReference type="InterPro" id="IPR001460">
    <property type="entry name" value="PCN-bd_Tpept"/>
</dbReference>
<feature type="domain" description="Penicillin-binding protein transpeptidase" evidence="28">
    <location>
        <begin position="447"/>
        <end position="737"/>
    </location>
</feature>
<evidence type="ECO:0000256" key="11">
    <source>
        <dbReference type="ARBA" id="ARBA00022676"/>
    </source>
</evidence>
<evidence type="ECO:0000256" key="27">
    <source>
        <dbReference type="SAM" id="Phobius"/>
    </source>
</evidence>
<evidence type="ECO:0000256" key="18">
    <source>
        <dbReference type="ARBA" id="ARBA00022989"/>
    </source>
</evidence>
<dbReference type="NCBIfam" id="TIGR02074">
    <property type="entry name" value="PBP_1a_fam"/>
    <property type="match status" value="1"/>
</dbReference>
<comment type="caution">
    <text evidence="31">The sequence shown here is derived from an EMBL/GenBank/DDBJ whole genome shotgun (WGS) entry which is preliminary data.</text>
</comment>
<dbReference type="GO" id="GO:0008658">
    <property type="term" value="F:penicillin binding"/>
    <property type="evidence" value="ECO:0007669"/>
    <property type="project" value="InterPro"/>
</dbReference>
<dbReference type="InterPro" id="IPR012338">
    <property type="entry name" value="Beta-lactam/transpept-like"/>
</dbReference>
<evidence type="ECO:0000259" key="28">
    <source>
        <dbReference type="Pfam" id="PF00905"/>
    </source>
</evidence>
<dbReference type="InterPro" id="IPR050396">
    <property type="entry name" value="Glycosyltr_51/Transpeptidase"/>
</dbReference>
<dbReference type="GO" id="GO:0008955">
    <property type="term" value="F:peptidoglycan glycosyltransferase activity"/>
    <property type="evidence" value="ECO:0007669"/>
    <property type="project" value="UniProtKB-EC"/>
</dbReference>
<organism evidence="31 32">
    <name type="scientific">Oceaniradius stylonematis</name>
    <dbReference type="NCBI Taxonomy" id="2184161"/>
    <lineage>
        <taxon>Bacteria</taxon>
        <taxon>Pseudomonadati</taxon>
        <taxon>Pseudomonadota</taxon>
        <taxon>Alphaproteobacteria</taxon>
        <taxon>Hyphomicrobiales</taxon>
        <taxon>Ahrensiaceae</taxon>
        <taxon>Oceaniradius</taxon>
    </lineage>
</organism>
<dbReference type="UniPathway" id="UPA00219"/>
<evidence type="ECO:0000256" key="1">
    <source>
        <dbReference type="ARBA" id="ARBA00004249"/>
    </source>
</evidence>
<protein>
    <recommendedName>
        <fullName evidence="6">Penicillin-binding protein 1A</fullName>
        <ecNumber evidence="24">2.4.99.28</ecNumber>
        <ecNumber evidence="5">3.4.16.4</ecNumber>
    </recommendedName>
</protein>
<dbReference type="GO" id="GO:0008360">
    <property type="term" value="P:regulation of cell shape"/>
    <property type="evidence" value="ECO:0007669"/>
    <property type="project" value="UniProtKB-KW"/>
</dbReference>
<dbReference type="GO" id="GO:0030288">
    <property type="term" value="C:outer membrane-bounded periplasmic space"/>
    <property type="evidence" value="ECO:0007669"/>
    <property type="project" value="TreeGrafter"/>
</dbReference>
<dbReference type="Pfam" id="PF00905">
    <property type="entry name" value="Transpeptidase"/>
    <property type="match status" value="1"/>
</dbReference>
<dbReference type="AlphaFoldDB" id="A0A3A8AD70"/>
<dbReference type="EC" id="3.4.16.4" evidence="5"/>
<feature type="domain" description="Glycosyl transferase family 51" evidence="29">
    <location>
        <begin position="56"/>
        <end position="235"/>
    </location>
</feature>
<evidence type="ECO:0000256" key="19">
    <source>
        <dbReference type="ARBA" id="ARBA00023136"/>
    </source>
</evidence>
<dbReference type="InterPro" id="IPR036950">
    <property type="entry name" value="PBP_transglycosylase"/>
</dbReference>
<dbReference type="OrthoDB" id="9766909at2"/>
<evidence type="ECO:0000256" key="15">
    <source>
        <dbReference type="ARBA" id="ARBA00022960"/>
    </source>
</evidence>
<evidence type="ECO:0000256" key="3">
    <source>
        <dbReference type="ARBA" id="ARBA00007090"/>
    </source>
</evidence>
<dbReference type="SUPFAM" id="SSF53955">
    <property type="entry name" value="Lysozyme-like"/>
    <property type="match status" value="1"/>
</dbReference>
<comment type="subcellular location">
    <subcellularLocation>
        <location evidence="1">Cell inner membrane</location>
        <topology evidence="1">Single-pass type II membrane protein</topology>
    </subcellularLocation>
</comment>
<evidence type="ECO:0000256" key="8">
    <source>
        <dbReference type="ARBA" id="ARBA00022519"/>
    </source>
</evidence>
<proteinExistence type="inferred from homology"/>
<dbReference type="Pfam" id="PF17092">
    <property type="entry name" value="PCB_OB"/>
    <property type="match status" value="1"/>
</dbReference>
<comment type="similarity">
    <text evidence="3">In the C-terminal section; belongs to the transpeptidase family.</text>
</comment>
<name>A0A3A8AD70_9HYPH</name>